<feature type="domain" description="Teneurin-like YD-shell" evidence="3">
    <location>
        <begin position="489"/>
        <end position="588"/>
    </location>
</feature>
<dbReference type="PANTHER" id="PTHR44103">
    <property type="entry name" value="PROPROTEIN CONVERTASE P"/>
    <property type="match status" value="1"/>
</dbReference>
<keyword evidence="5" id="KW-1185">Reference proteome</keyword>
<dbReference type="InterPro" id="IPR056823">
    <property type="entry name" value="TEN-like_YD-shell"/>
</dbReference>
<dbReference type="Proteomes" id="UP001384579">
    <property type="component" value="Unassembled WGS sequence"/>
</dbReference>
<evidence type="ECO:0000256" key="2">
    <source>
        <dbReference type="ARBA" id="ARBA00022737"/>
    </source>
</evidence>
<dbReference type="InterPro" id="IPR031325">
    <property type="entry name" value="RHS_repeat"/>
</dbReference>
<dbReference type="Gene3D" id="2.130.10.130">
    <property type="entry name" value="Integrin alpha, N-terminal"/>
    <property type="match status" value="2"/>
</dbReference>
<reference evidence="4 5" key="1">
    <citation type="journal article" date="2020" name="Harmful Algae">
        <title>Molecular and morphological characterization of a novel dihydroanatoxin-a producing Microcoleus species (cyanobacteria) from the Russian River, California, USA.</title>
        <authorList>
            <person name="Conklin K.Y."/>
            <person name="Stancheva R."/>
            <person name="Otten T.G."/>
            <person name="Fadness R."/>
            <person name="Boyer G.L."/>
            <person name="Read B."/>
            <person name="Zhang X."/>
            <person name="Sheath R.G."/>
        </authorList>
    </citation>
    <scope>NUCLEOTIDE SEQUENCE [LARGE SCALE GENOMIC DNA]</scope>
    <source>
        <strain evidence="4 5">PTRS2</strain>
    </source>
</reference>
<dbReference type="NCBIfam" id="TIGR01643">
    <property type="entry name" value="YD_repeat_2x"/>
    <property type="match status" value="5"/>
</dbReference>
<dbReference type="Pfam" id="PF05593">
    <property type="entry name" value="RHS_repeat"/>
    <property type="match status" value="5"/>
</dbReference>
<keyword evidence="1" id="KW-0732">Signal</keyword>
<dbReference type="PANTHER" id="PTHR44103:SF1">
    <property type="entry name" value="PROPROTEIN CONVERTASE P"/>
    <property type="match status" value="1"/>
</dbReference>
<dbReference type="InterPro" id="IPR028994">
    <property type="entry name" value="Integrin_alpha_N"/>
</dbReference>
<accession>A0ABU8YI37</accession>
<protein>
    <submittedName>
        <fullName evidence="4">FG-GAP-like repeat-containing protein</fullName>
    </submittedName>
</protein>
<dbReference type="InterPro" id="IPR006530">
    <property type="entry name" value="YD"/>
</dbReference>
<keyword evidence="2" id="KW-0677">Repeat</keyword>
<dbReference type="Pfam" id="PF13517">
    <property type="entry name" value="FG-GAP_3"/>
    <property type="match status" value="2"/>
</dbReference>
<evidence type="ECO:0000256" key="1">
    <source>
        <dbReference type="ARBA" id="ARBA00022729"/>
    </source>
</evidence>
<feature type="non-terminal residue" evidence="4">
    <location>
        <position position="1338"/>
    </location>
</feature>
<evidence type="ECO:0000313" key="5">
    <source>
        <dbReference type="Proteomes" id="UP001384579"/>
    </source>
</evidence>
<proteinExistence type="predicted"/>
<name>A0ABU8YI37_9CYAN</name>
<sequence>MIKNTNTEPLAGVLVGLGDLRAITAADGSFEILRLEFPGLAELGLPELVPPNTLQIYGDGISGEDNYPYIAEKLPLLLGHEVYSNVNNVISRPIYLPPLDTANGKNINPAADTTVTTTAIPKASVFVKAGSLKDAEGNPYTENLSITEVPTELTPAALPPNLHTDLVVTIQPGDMVFTTPAPLSLPNRAGYAPGTTMDLWSINPTTGFFDNVGTGKVTADGSAIETISGGIRNSSWHFFAPPAPAPNNPGQDPRNPKDKCNECKAKGGLTSEVEMHSGAVIETHNLVSYQSMGETRSLTLTYDSLRADPRPIVHFSYNNAPSDTAQKLVAKLTVDAGKSKYQIPGYSGNQYSLTGGEHFWSMPNNGGHIDAALQVDMSALPSGQYDYTINSGIRRFTGTIFAGSSTDTKDKLVSVNTINSPFGSGWGIAGWQELVENSDSSVLLIDGDGGELVFDKSTAAGGGYVSPPGDFSKLEKLTDGTFRRTLKDQTVYSFNADKRLVSVKEANGNETKYTYNSSGELSQIIDVAGLITKLTYANGKVSQIEDPAGRLTKLEYDTAGNLQKIVDPDNQARTFSYDTERHITKEIDKRGFSEQTLYDFAGRATGGIRKDGSQLQVAPVQVQGLYRPQDTINPLNAPVAQPLGAVEASYADGSGGVVTQILDQTGQVVSAVDGGGNKPTFERNQNLLVTQKTDARGNITSYEYDAKGNVKSISDSLSGTPQPPPNNNDDQLFAAKTYYTVGASPTVATIQDVNDDGTPDIITANRYSNNVSVLPGNGDGTFAPPKDYPVADQPTSVAVGDVNGDGKNDIVTANPYGDTNPDSGRVSVLLGDGNGNFGTQTNYTVGYGAVSVAVEDLNKDGKNDLVTANTYNNNISVLLRNSSGSFSRTDIPLNSANSGPESISLKDLDKDGNLDIISASPSGTNSNGSVSVLLGNSNGTFATQTNYAVGYGASSVAVGDINKDGRNDIVTASSGSGNSSIASVLLGNSNGSFAAATNYPLRSNIDPTSVAIGDLDLDDDLDVIVSGSGYGSESIMLNNGSGMLSSPTDNTGYSYSSSVALEDLDLDGDLDLVLSGYNGFSVSLNNTVRNEQGGGTGKRSYTYDPIFNQVASETDELGRQTLYEIDPVTGNRRKATKVVGTVGGSDDVVTTYTYTNKNLIDIETDPNGRVTDYDYNAQDQLVKITVAKGTADEAVQQFEYDAAGNQKAVIDENGIRTEYEYDAMNLLKKTTFAKGTVDEATQQFEYDGDGNQTAVIDENGNRTESDYNIMNQLVKVTATDPDGSGPLSSPVTSYEYDLNGNQVLMIDPLGRRTEYRYDSRNRLVETVNPDGSKEKMRY</sequence>
<evidence type="ECO:0000313" key="4">
    <source>
        <dbReference type="EMBL" id="MEK0184011.1"/>
    </source>
</evidence>
<comment type="caution">
    <text evidence="4">The sequence shown here is derived from an EMBL/GenBank/DDBJ whole genome shotgun (WGS) entry which is preliminary data.</text>
</comment>
<dbReference type="RefSeq" id="WP_340541236.1">
    <property type="nucleotide sequence ID" value="NZ_JBBLXS010000029.1"/>
</dbReference>
<dbReference type="InterPro" id="IPR013517">
    <property type="entry name" value="FG-GAP"/>
</dbReference>
<dbReference type="Pfam" id="PF25023">
    <property type="entry name" value="TEN_YD-shell"/>
    <property type="match status" value="1"/>
</dbReference>
<dbReference type="SUPFAM" id="SSF69318">
    <property type="entry name" value="Integrin alpha N-terminal domain"/>
    <property type="match status" value="2"/>
</dbReference>
<gene>
    <name evidence="4" type="ORF">WMG39_04020</name>
</gene>
<organism evidence="4 5">
    <name type="scientific">Microcoleus anatoxicus PTRS2</name>
    <dbReference type="NCBI Taxonomy" id="2705321"/>
    <lineage>
        <taxon>Bacteria</taxon>
        <taxon>Bacillati</taxon>
        <taxon>Cyanobacteriota</taxon>
        <taxon>Cyanophyceae</taxon>
        <taxon>Oscillatoriophycideae</taxon>
        <taxon>Oscillatoriales</taxon>
        <taxon>Microcoleaceae</taxon>
        <taxon>Microcoleus</taxon>
        <taxon>Microcoleus anatoxicus</taxon>
    </lineage>
</organism>
<dbReference type="Gene3D" id="2.180.10.10">
    <property type="entry name" value="RHS repeat-associated core"/>
    <property type="match status" value="3"/>
</dbReference>
<evidence type="ECO:0000259" key="3">
    <source>
        <dbReference type="Pfam" id="PF25023"/>
    </source>
</evidence>
<dbReference type="EMBL" id="JBBLXS010000029">
    <property type="protein sequence ID" value="MEK0184011.1"/>
    <property type="molecule type" value="Genomic_DNA"/>
</dbReference>